<dbReference type="OrthoDB" id="2142759at2759"/>
<dbReference type="InterPro" id="IPR003615">
    <property type="entry name" value="HNH_nuc"/>
</dbReference>
<protein>
    <recommendedName>
        <fullName evidence="1">HNH nuclease domain-containing protein</fullName>
    </recommendedName>
</protein>
<dbReference type="EMBL" id="ML992703">
    <property type="protein sequence ID" value="KAF2207523.1"/>
    <property type="molecule type" value="Genomic_DNA"/>
</dbReference>
<keyword evidence="3" id="KW-1185">Reference proteome</keyword>
<reference evidence="2" key="1">
    <citation type="journal article" date="2020" name="Stud. Mycol.">
        <title>101 Dothideomycetes genomes: a test case for predicting lifestyles and emergence of pathogens.</title>
        <authorList>
            <person name="Haridas S."/>
            <person name="Albert R."/>
            <person name="Binder M."/>
            <person name="Bloem J."/>
            <person name="Labutti K."/>
            <person name="Salamov A."/>
            <person name="Andreopoulos B."/>
            <person name="Baker S."/>
            <person name="Barry K."/>
            <person name="Bills G."/>
            <person name="Bluhm B."/>
            <person name="Cannon C."/>
            <person name="Castanera R."/>
            <person name="Culley D."/>
            <person name="Daum C."/>
            <person name="Ezra D."/>
            <person name="Gonzalez J."/>
            <person name="Henrissat B."/>
            <person name="Kuo A."/>
            <person name="Liang C."/>
            <person name="Lipzen A."/>
            <person name="Lutzoni F."/>
            <person name="Magnuson J."/>
            <person name="Mondo S."/>
            <person name="Nolan M."/>
            <person name="Ohm R."/>
            <person name="Pangilinan J."/>
            <person name="Park H.-J."/>
            <person name="Ramirez L."/>
            <person name="Alfaro M."/>
            <person name="Sun H."/>
            <person name="Tritt A."/>
            <person name="Yoshinaga Y."/>
            <person name="Zwiers L.-H."/>
            <person name="Turgeon B."/>
            <person name="Goodwin S."/>
            <person name="Spatafora J."/>
            <person name="Crous P."/>
            <person name="Grigoriev I."/>
        </authorList>
    </citation>
    <scope>NUCLEOTIDE SEQUENCE</scope>
    <source>
        <strain evidence="2">SCOH1-5</strain>
    </source>
</reference>
<sequence length="491" mass="55921">MQRVRVRHPGYNHPNILFMFPASDGAHRDHAHYATIWMACSIFIDNRQDHWLSSSTSGEPRMSANADGLIHSGDYFLHVPHSDTDTSRLFPIVPNFRAWRYPHSSSLLPLWTEASHNDEVAARHTGCSTESIAVERCRITNRKLEVDNAHIIPVSEKLWFTNNEMGVYGDLYGRSGEIIADSFANLLRLRCDAHRLWDKLNFSIVPRNDHPAENRAAWFTQALGDDEELHQYWHRQKLNSLAGRPPQYLLARFAWDIFPKLHEFLQAGQERQLTVWTLDVQVQQSVREASPATTQMIIWTRRSMKRALSNLMSTHLPLITFQAQTLLTLPWPAGKGPTKNADVTGRQRLTNNGIAIYMVTIMHSTPMPSDTGRRSNRHGTTHYSGTSVLLAWLAFNKPDFVAAIRRSSAMRQEEGIRQSMDTLEACLRNLDFIPQFNSVNYNPLIKECRHYQRQRPSPLVNENVPNMIARRIPGSCKVPDDGSASPCGTAT</sequence>
<name>A0A6A6F243_9PEZI</name>
<dbReference type="Pfam" id="PF13391">
    <property type="entry name" value="HNH_2"/>
    <property type="match status" value="1"/>
</dbReference>
<dbReference type="Proteomes" id="UP000799539">
    <property type="component" value="Unassembled WGS sequence"/>
</dbReference>
<feature type="domain" description="HNH nuclease" evidence="1">
    <location>
        <begin position="137"/>
        <end position="205"/>
    </location>
</feature>
<organism evidence="2 3">
    <name type="scientific">Cercospora zeae-maydis SCOH1-5</name>
    <dbReference type="NCBI Taxonomy" id="717836"/>
    <lineage>
        <taxon>Eukaryota</taxon>
        <taxon>Fungi</taxon>
        <taxon>Dikarya</taxon>
        <taxon>Ascomycota</taxon>
        <taxon>Pezizomycotina</taxon>
        <taxon>Dothideomycetes</taxon>
        <taxon>Dothideomycetidae</taxon>
        <taxon>Mycosphaerellales</taxon>
        <taxon>Mycosphaerellaceae</taxon>
        <taxon>Cercospora</taxon>
    </lineage>
</organism>
<proteinExistence type="predicted"/>
<dbReference type="AlphaFoldDB" id="A0A6A6F243"/>
<evidence type="ECO:0000259" key="1">
    <source>
        <dbReference type="Pfam" id="PF13391"/>
    </source>
</evidence>
<gene>
    <name evidence="2" type="ORF">CERZMDRAFT_102416</name>
</gene>
<evidence type="ECO:0000313" key="2">
    <source>
        <dbReference type="EMBL" id="KAF2207523.1"/>
    </source>
</evidence>
<evidence type="ECO:0000313" key="3">
    <source>
        <dbReference type="Proteomes" id="UP000799539"/>
    </source>
</evidence>
<accession>A0A6A6F243</accession>